<dbReference type="PANTHER" id="PTHR43798:SF31">
    <property type="entry name" value="AB HYDROLASE SUPERFAMILY PROTEIN YCLE"/>
    <property type="match status" value="1"/>
</dbReference>
<evidence type="ECO:0000313" key="4">
    <source>
        <dbReference type="Proteomes" id="UP000572377"/>
    </source>
</evidence>
<dbReference type="InterPro" id="IPR000073">
    <property type="entry name" value="AB_hydrolase_1"/>
</dbReference>
<protein>
    <submittedName>
        <fullName evidence="3">Alpha/beta hydrolase</fullName>
    </submittedName>
</protein>
<dbReference type="InterPro" id="IPR029058">
    <property type="entry name" value="AB_hydrolase_fold"/>
</dbReference>
<dbReference type="AlphaFoldDB" id="A0A849L0Q3"/>
<dbReference type="GO" id="GO:0016787">
    <property type="term" value="F:hydrolase activity"/>
    <property type="evidence" value="ECO:0007669"/>
    <property type="project" value="UniProtKB-KW"/>
</dbReference>
<dbReference type="PRINTS" id="PR00111">
    <property type="entry name" value="ABHYDROLASE"/>
</dbReference>
<dbReference type="Pfam" id="PF12697">
    <property type="entry name" value="Abhydrolase_6"/>
    <property type="match status" value="1"/>
</dbReference>
<reference evidence="3 4" key="1">
    <citation type="submission" date="2020-05" db="EMBL/GenBank/DDBJ databases">
        <title>Gimesia benthica sp. nov., a novel planctomycete isolated from a deep-sea water sample of the Northwest Indian Ocean.</title>
        <authorList>
            <person name="Wang J."/>
            <person name="Ruan C."/>
            <person name="Song L."/>
            <person name="Zhu Y."/>
            <person name="Li A."/>
            <person name="Zheng X."/>
            <person name="Wang L."/>
            <person name="Lu Z."/>
            <person name="Huang Y."/>
            <person name="Du W."/>
            <person name="Zhou Y."/>
            <person name="Huang L."/>
            <person name="Dai X."/>
        </authorList>
    </citation>
    <scope>NUCLEOTIDE SEQUENCE [LARGE SCALE GENOMIC DNA]</scope>
    <source>
        <strain evidence="3 4">YYQ-30</strain>
    </source>
</reference>
<keyword evidence="1 3" id="KW-0378">Hydrolase</keyword>
<name>A0A849L0Q3_9RHOB</name>
<evidence type="ECO:0000259" key="2">
    <source>
        <dbReference type="Pfam" id="PF12697"/>
    </source>
</evidence>
<comment type="caution">
    <text evidence="3">The sequence shown here is derived from an EMBL/GenBank/DDBJ whole genome shotgun (WGS) entry which is preliminary data.</text>
</comment>
<dbReference type="Gene3D" id="3.40.50.1820">
    <property type="entry name" value="alpha/beta hydrolase"/>
    <property type="match status" value="1"/>
</dbReference>
<dbReference type="SUPFAM" id="SSF53474">
    <property type="entry name" value="alpha/beta-Hydrolases"/>
    <property type="match status" value="1"/>
</dbReference>
<gene>
    <name evidence="3" type="ORF">HMH01_05235</name>
</gene>
<dbReference type="PANTHER" id="PTHR43798">
    <property type="entry name" value="MONOACYLGLYCEROL LIPASE"/>
    <property type="match status" value="1"/>
</dbReference>
<proteinExistence type="predicted"/>
<organism evidence="3 4">
    <name type="scientific">Halovulum dunhuangense</name>
    <dbReference type="NCBI Taxonomy" id="1505036"/>
    <lineage>
        <taxon>Bacteria</taxon>
        <taxon>Pseudomonadati</taxon>
        <taxon>Pseudomonadota</taxon>
        <taxon>Alphaproteobacteria</taxon>
        <taxon>Rhodobacterales</taxon>
        <taxon>Paracoccaceae</taxon>
        <taxon>Halovulum</taxon>
    </lineage>
</organism>
<dbReference type="Proteomes" id="UP000572377">
    <property type="component" value="Unassembled WGS sequence"/>
</dbReference>
<feature type="domain" description="AB hydrolase-1" evidence="2">
    <location>
        <begin position="31"/>
        <end position="270"/>
    </location>
</feature>
<accession>A0A849L0Q3</accession>
<dbReference type="GO" id="GO:0016020">
    <property type="term" value="C:membrane"/>
    <property type="evidence" value="ECO:0007669"/>
    <property type="project" value="TreeGrafter"/>
</dbReference>
<sequence>MSGEERVHDVTGAGGVRLHVRERGPKDAPAILFIHGWSQHHRCWQRQFDSDLGDSFRLVALDLRGHGMSDKPEDGAAYADGAAWAGDIAALIDALRLDRPVLVGWSYGGRVIGEYLEAHGDAKLGGIVLAGAILATGSARPDWMVGPKSPGMNRDLYTADDPRRVAATMDFVAACSFRPLPAETYAEMVGLNMLVPAHVRRAMFAADRDLRPAYARITCPALIVHGAEDAVVAPATADEAARLMPHAGRLILPFTGHMPFFEQAQAFNDALRDLATSRRAAA</sequence>
<dbReference type="InterPro" id="IPR050266">
    <property type="entry name" value="AB_hydrolase_sf"/>
</dbReference>
<dbReference type="EMBL" id="JABFBC010000001">
    <property type="protein sequence ID" value="NNU79841.1"/>
    <property type="molecule type" value="Genomic_DNA"/>
</dbReference>
<dbReference type="RefSeq" id="WP_171323144.1">
    <property type="nucleotide sequence ID" value="NZ_JABFBC010000001.1"/>
</dbReference>
<evidence type="ECO:0000256" key="1">
    <source>
        <dbReference type="ARBA" id="ARBA00022801"/>
    </source>
</evidence>
<evidence type="ECO:0000313" key="3">
    <source>
        <dbReference type="EMBL" id="NNU79841.1"/>
    </source>
</evidence>
<keyword evidence="4" id="KW-1185">Reference proteome</keyword>